<keyword evidence="8 14" id="KW-0862">Zinc</keyword>
<dbReference type="CDD" id="cd01283">
    <property type="entry name" value="cytidine_deaminase"/>
    <property type="match status" value="1"/>
</dbReference>
<evidence type="ECO:0000313" key="18">
    <source>
        <dbReference type="EMBL" id="GJD86586.1"/>
    </source>
</evidence>
<comment type="similarity">
    <text evidence="3 15">Belongs to the cytidine and deoxycytidylate deaminase family.</text>
</comment>
<feature type="active site" description="Proton donor" evidence="12">
    <location>
        <position position="90"/>
    </location>
</feature>
<name>A0AAV4ZDY7_9HYPH</name>
<dbReference type="SUPFAM" id="SSF53927">
    <property type="entry name" value="Cytidine deaminase-like"/>
    <property type="match status" value="1"/>
</dbReference>
<dbReference type="InterPro" id="IPR050202">
    <property type="entry name" value="Cyt/Deoxycyt_deaminase"/>
</dbReference>
<gene>
    <name evidence="18" type="primary">cdd</name>
    <name evidence="18" type="ORF">BHAOGJBA_0080</name>
</gene>
<proteinExistence type="inferred from homology"/>
<dbReference type="GO" id="GO:0055086">
    <property type="term" value="P:nucleobase-containing small molecule metabolic process"/>
    <property type="evidence" value="ECO:0007669"/>
    <property type="project" value="UniProtKB-ARBA"/>
</dbReference>
<sequence>MESGTYPHAALDSPEDGCETASMRADDREPEPPGEAPLDALFAAARAARERAHAPYSRFKVGAALSDEQGRVHAGCNVENAAYPVGTCAEAGAIAAMVAAGGTRIRAILVLGEGDGPVTPCGACRQRIREFAESATPVHAAGLDGILASFTLEALLPASFGPETLGG</sequence>
<feature type="binding site" evidence="14">
    <location>
        <position position="124"/>
    </location>
    <ligand>
        <name>Zn(2+)</name>
        <dbReference type="ChEBI" id="CHEBI:29105"/>
        <note>catalytic</note>
    </ligand>
</feature>
<evidence type="ECO:0000256" key="15">
    <source>
        <dbReference type="RuleBase" id="RU364006"/>
    </source>
</evidence>
<comment type="caution">
    <text evidence="18">The sequence shown here is derived from an EMBL/GenBank/DDBJ whole genome shotgun (WGS) entry which is preliminary data.</text>
</comment>
<keyword evidence="7 15" id="KW-0378">Hydrolase</keyword>
<dbReference type="PANTHER" id="PTHR11644:SF2">
    <property type="entry name" value="CYTIDINE DEAMINASE"/>
    <property type="match status" value="1"/>
</dbReference>
<evidence type="ECO:0000256" key="13">
    <source>
        <dbReference type="PIRSR" id="PIRSR606262-2"/>
    </source>
</evidence>
<dbReference type="GO" id="GO:0072527">
    <property type="term" value="P:pyrimidine-containing compound metabolic process"/>
    <property type="evidence" value="ECO:0007669"/>
    <property type="project" value="UniProtKB-ARBA"/>
</dbReference>
<evidence type="ECO:0000256" key="11">
    <source>
        <dbReference type="ARBA" id="ARBA00049558"/>
    </source>
</evidence>
<dbReference type="NCBIfam" id="NF004064">
    <property type="entry name" value="PRK05578.1"/>
    <property type="match status" value="1"/>
</dbReference>
<evidence type="ECO:0000256" key="8">
    <source>
        <dbReference type="ARBA" id="ARBA00022833"/>
    </source>
</evidence>
<dbReference type="InterPro" id="IPR006262">
    <property type="entry name" value="Cyt_deam_tetra"/>
</dbReference>
<evidence type="ECO:0000256" key="9">
    <source>
        <dbReference type="ARBA" id="ARBA00032005"/>
    </source>
</evidence>
<comment type="function">
    <text evidence="2 15">This enzyme scavenges exogenous and endogenous cytidine and 2'-deoxycytidine for UMP synthesis.</text>
</comment>
<reference evidence="18" key="2">
    <citation type="submission" date="2021-08" db="EMBL/GenBank/DDBJ databases">
        <authorList>
            <person name="Tani A."/>
            <person name="Ola A."/>
            <person name="Ogura Y."/>
            <person name="Katsura K."/>
            <person name="Hayashi T."/>
        </authorList>
    </citation>
    <scope>NUCLEOTIDE SEQUENCE</scope>
    <source>
        <strain evidence="18">DSM 16372</strain>
    </source>
</reference>
<dbReference type="EC" id="3.5.4.5" evidence="4 15"/>
<dbReference type="PROSITE" id="PS51747">
    <property type="entry name" value="CYT_DCMP_DEAMINASES_2"/>
    <property type="match status" value="1"/>
</dbReference>
<accession>A0AAV4ZDY7</accession>
<feature type="domain" description="CMP/dCMP-type deaminase" evidence="17">
    <location>
        <begin position="36"/>
        <end position="163"/>
    </location>
</feature>
<evidence type="ECO:0000256" key="5">
    <source>
        <dbReference type="ARBA" id="ARBA00018266"/>
    </source>
</evidence>
<evidence type="ECO:0000256" key="1">
    <source>
        <dbReference type="ARBA" id="ARBA00001947"/>
    </source>
</evidence>
<evidence type="ECO:0000256" key="3">
    <source>
        <dbReference type="ARBA" id="ARBA00006576"/>
    </source>
</evidence>
<evidence type="ECO:0000256" key="12">
    <source>
        <dbReference type="PIRSR" id="PIRSR606262-1"/>
    </source>
</evidence>
<evidence type="ECO:0000256" key="6">
    <source>
        <dbReference type="ARBA" id="ARBA00022723"/>
    </source>
</evidence>
<evidence type="ECO:0000256" key="4">
    <source>
        <dbReference type="ARBA" id="ARBA00012783"/>
    </source>
</evidence>
<protein>
    <recommendedName>
        <fullName evidence="5 15">Cytidine deaminase</fullName>
        <ecNumber evidence="4 15">3.5.4.5</ecNumber>
    </recommendedName>
    <alternativeName>
        <fullName evidence="9 15">Cytidine aminohydrolase</fullName>
    </alternativeName>
</protein>
<feature type="binding site" evidence="14">
    <location>
        <position position="88"/>
    </location>
    <ligand>
        <name>Zn(2+)</name>
        <dbReference type="ChEBI" id="CHEBI:29105"/>
        <note>catalytic</note>
    </ligand>
</feature>
<feature type="region of interest" description="Disordered" evidence="16">
    <location>
        <begin position="1"/>
        <end position="37"/>
    </location>
</feature>
<reference evidence="18" key="1">
    <citation type="journal article" date="2016" name="Front. Microbiol.">
        <title>Genome Sequence of the Piezophilic, Mesophilic Sulfate-Reducing Bacterium Desulfovibrio indicus J2T.</title>
        <authorList>
            <person name="Cao J."/>
            <person name="Maignien L."/>
            <person name="Shao Z."/>
            <person name="Alain K."/>
            <person name="Jebbar M."/>
        </authorList>
    </citation>
    <scope>NUCLEOTIDE SEQUENCE</scope>
    <source>
        <strain evidence="18">DSM 16372</strain>
    </source>
</reference>
<evidence type="ECO:0000256" key="16">
    <source>
        <dbReference type="SAM" id="MobiDB-lite"/>
    </source>
</evidence>
<feature type="binding site" evidence="14">
    <location>
        <position position="121"/>
    </location>
    <ligand>
        <name>Zn(2+)</name>
        <dbReference type="ChEBI" id="CHEBI:29105"/>
        <note>catalytic</note>
    </ligand>
</feature>
<comment type="catalytic activity">
    <reaction evidence="10 15">
        <text>2'-deoxycytidine + H2O + H(+) = 2'-deoxyuridine + NH4(+)</text>
        <dbReference type="Rhea" id="RHEA:13433"/>
        <dbReference type="ChEBI" id="CHEBI:15377"/>
        <dbReference type="ChEBI" id="CHEBI:15378"/>
        <dbReference type="ChEBI" id="CHEBI:15698"/>
        <dbReference type="ChEBI" id="CHEBI:16450"/>
        <dbReference type="ChEBI" id="CHEBI:28938"/>
        <dbReference type="EC" id="3.5.4.5"/>
    </reaction>
</comment>
<dbReference type="NCBIfam" id="TIGR01354">
    <property type="entry name" value="cyt_deam_tetra"/>
    <property type="match status" value="1"/>
</dbReference>
<dbReference type="Pfam" id="PF00383">
    <property type="entry name" value="dCMP_cyt_deam_1"/>
    <property type="match status" value="1"/>
</dbReference>
<dbReference type="InterPro" id="IPR002125">
    <property type="entry name" value="CMP_dCMP_dom"/>
</dbReference>
<comment type="catalytic activity">
    <reaction evidence="11 15">
        <text>cytidine + H2O + H(+) = uridine + NH4(+)</text>
        <dbReference type="Rhea" id="RHEA:16069"/>
        <dbReference type="ChEBI" id="CHEBI:15377"/>
        <dbReference type="ChEBI" id="CHEBI:15378"/>
        <dbReference type="ChEBI" id="CHEBI:16704"/>
        <dbReference type="ChEBI" id="CHEBI:17562"/>
        <dbReference type="ChEBI" id="CHEBI:28938"/>
        <dbReference type="EC" id="3.5.4.5"/>
    </reaction>
</comment>
<organism evidence="18 19">
    <name type="scientific">Methylobacterium hispanicum</name>
    <dbReference type="NCBI Taxonomy" id="270350"/>
    <lineage>
        <taxon>Bacteria</taxon>
        <taxon>Pseudomonadati</taxon>
        <taxon>Pseudomonadota</taxon>
        <taxon>Alphaproteobacteria</taxon>
        <taxon>Hyphomicrobiales</taxon>
        <taxon>Methylobacteriaceae</taxon>
        <taxon>Methylobacterium</taxon>
    </lineage>
</organism>
<dbReference type="AlphaFoldDB" id="A0AAV4ZDY7"/>
<dbReference type="InterPro" id="IPR016193">
    <property type="entry name" value="Cytidine_deaminase-like"/>
</dbReference>
<evidence type="ECO:0000256" key="7">
    <source>
        <dbReference type="ARBA" id="ARBA00022801"/>
    </source>
</evidence>
<dbReference type="GO" id="GO:0005829">
    <property type="term" value="C:cytosol"/>
    <property type="evidence" value="ECO:0007669"/>
    <property type="project" value="TreeGrafter"/>
</dbReference>
<dbReference type="Gene3D" id="3.40.140.10">
    <property type="entry name" value="Cytidine Deaminase, domain 2"/>
    <property type="match status" value="1"/>
</dbReference>
<dbReference type="FunFam" id="3.40.140.10:FF:000008">
    <property type="entry name" value="Cytidine deaminase"/>
    <property type="match status" value="1"/>
</dbReference>
<dbReference type="GO" id="GO:0004126">
    <property type="term" value="F:cytidine deaminase activity"/>
    <property type="evidence" value="ECO:0007669"/>
    <property type="project" value="UniProtKB-UniRule"/>
</dbReference>
<feature type="binding site" evidence="13">
    <location>
        <begin position="77"/>
        <end position="83"/>
    </location>
    <ligand>
        <name>substrate</name>
    </ligand>
</feature>
<comment type="cofactor">
    <cofactor evidence="1 14 15">
        <name>Zn(2+)</name>
        <dbReference type="ChEBI" id="CHEBI:29105"/>
    </cofactor>
</comment>
<evidence type="ECO:0000256" key="2">
    <source>
        <dbReference type="ARBA" id="ARBA00003949"/>
    </source>
</evidence>
<evidence type="ECO:0000259" key="17">
    <source>
        <dbReference type="PROSITE" id="PS51747"/>
    </source>
</evidence>
<evidence type="ECO:0000256" key="10">
    <source>
        <dbReference type="ARBA" id="ARBA00049252"/>
    </source>
</evidence>
<evidence type="ECO:0000256" key="14">
    <source>
        <dbReference type="PIRSR" id="PIRSR606262-3"/>
    </source>
</evidence>
<dbReference type="GO" id="GO:0042802">
    <property type="term" value="F:identical protein binding"/>
    <property type="evidence" value="ECO:0007669"/>
    <property type="project" value="UniProtKB-ARBA"/>
</dbReference>
<dbReference type="PANTHER" id="PTHR11644">
    <property type="entry name" value="CYTIDINE DEAMINASE"/>
    <property type="match status" value="1"/>
</dbReference>
<dbReference type="Proteomes" id="UP001055247">
    <property type="component" value="Unassembled WGS sequence"/>
</dbReference>
<keyword evidence="19" id="KW-1185">Reference proteome</keyword>
<evidence type="ECO:0000313" key="19">
    <source>
        <dbReference type="Proteomes" id="UP001055247"/>
    </source>
</evidence>
<dbReference type="PROSITE" id="PS00903">
    <property type="entry name" value="CYT_DCMP_DEAMINASES_1"/>
    <property type="match status" value="1"/>
</dbReference>
<dbReference type="EMBL" id="BPQO01000001">
    <property type="protein sequence ID" value="GJD86586.1"/>
    <property type="molecule type" value="Genomic_DNA"/>
</dbReference>
<dbReference type="GO" id="GO:0008270">
    <property type="term" value="F:zinc ion binding"/>
    <property type="evidence" value="ECO:0007669"/>
    <property type="project" value="UniProtKB-UniRule"/>
</dbReference>
<dbReference type="InterPro" id="IPR016192">
    <property type="entry name" value="APOBEC/CMP_deaminase_Zn-bd"/>
</dbReference>
<keyword evidence="6 14" id="KW-0479">Metal-binding</keyword>